<protein>
    <submittedName>
        <fullName evidence="4">CHAT domain-containing protein</fullName>
    </submittedName>
</protein>
<organism evidence="4 5">
    <name type="scientific">Marivirga atlantica</name>
    <dbReference type="NCBI Taxonomy" id="1548457"/>
    <lineage>
        <taxon>Bacteria</taxon>
        <taxon>Pseudomonadati</taxon>
        <taxon>Bacteroidota</taxon>
        <taxon>Cytophagia</taxon>
        <taxon>Cytophagales</taxon>
        <taxon>Marivirgaceae</taxon>
        <taxon>Marivirga</taxon>
    </lineage>
</organism>
<dbReference type="Pfam" id="PF12770">
    <property type="entry name" value="CHAT"/>
    <property type="match status" value="1"/>
</dbReference>
<evidence type="ECO:0000256" key="2">
    <source>
        <dbReference type="SAM" id="Coils"/>
    </source>
</evidence>
<dbReference type="Proteomes" id="UP000642920">
    <property type="component" value="Unassembled WGS sequence"/>
</dbReference>
<dbReference type="InterPro" id="IPR019734">
    <property type="entry name" value="TPR_rpt"/>
</dbReference>
<accession>A0A937AA36</accession>
<keyword evidence="2" id="KW-0175">Coiled coil</keyword>
<keyword evidence="1" id="KW-0802">TPR repeat</keyword>
<evidence type="ECO:0000259" key="3">
    <source>
        <dbReference type="Pfam" id="PF12770"/>
    </source>
</evidence>
<dbReference type="Pfam" id="PF13424">
    <property type="entry name" value="TPR_12"/>
    <property type="match status" value="2"/>
</dbReference>
<comment type="caution">
    <text evidence="4">The sequence shown here is derived from an EMBL/GenBank/DDBJ whole genome shotgun (WGS) entry which is preliminary data.</text>
</comment>
<dbReference type="PANTHER" id="PTHR10098">
    <property type="entry name" value="RAPSYN-RELATED"/>
    <property type="match status" value="1"/>
</dbReference>
<dbReference type="SUPFAM" id="SSF48452">
    <property type="entry name" value="TPR-like"/>
    <property type="match status" value="3"/>
</dbReference>
<dbReference type="EMBL" id="JAERQG010000004">
    <property type="protein sequence ID" value="MBL0766627.1"/>
    <property type="molecule type" value="Genomic_DNA"/>
</dbReference>
<feature type="domain" description="CHAT" evidence="3">
    <location>
        <begin position="656"/>
        <end position="950"/>
    </location>
</feature>
<name>A0A937AA36_9BACT</name>
<dbReference type="InterPro" id="IPR024983">
    <property type="entry name" value="CHAT_dom"/>
</dbReference>
<reference evidence="4" key="1">
    <citation type="submission" date="2021-01" db="EMBL/GenBank/DDBJ databases">
        <title>Marivirga sp. nov., isolated from intertidal surface sediments.</title>
        <authorList>
            <person name="Zhang M."/>
        </authorList>
    </citation>
    <scope>NUCLEOTIDE SEQUENCE</scope>
    <source>
        <strain evidence="4">SM1354</strain>
    </source>
</reference>
<evidence type="ECO:0000313" key="5">
    <source>
        <dbReference type="Proteomes" id="UP000642920"/>
    </source>
</evidence>
<feature type="coiled-coil region" evidence="2">
    <location>
        <begin position="534"/>
        <end position="568"/>
    </location>
</feature>
<proteinExistence type="predicted"/>
<dbReference type="RefSeq" id="WP_201923376.1">
    <property type="nucleotide sequence ID" value="NZ_JAERQG010000004.1"/>
</dbReference>
<gene>
    <name evidence="4" type="ORF">JKP34_15275</name>
</gene>
<sequence>MKKIIKLTQKPKISNILLLAISISILFHTSVQAQFGLKNALKDKAEKILKETLKEKTSEKAASYDTLSFNYAIAFLDKTASFQNKQKDEGIIKTANFMLGEDEKKTEQEKLRQLYDFANISYGLGNYFMTESYLRAAIIASQTTDTASNPIYYKSLGLLGVIYNNMGRFKSAEDFTIRALSGWERMQGEKSIGYLAEMSNLAVLRMNEGDYLKAEDLMSQLENKLLKIKEEQPLPYAIYINNKAILNQYMGRSAEALKYMKQCIAVSEESLSESNDTYLQFLTNQAILEQENGELDKAEATFEKVLDLQSSFLKIGKKSEANLAHTKANIAALYVEKGELQKAETSLKEAYELYKESKGIDDLETAEVQADLGNLYRYKGNNKEALNYLEEALYTRERKLSETHPKVVQNKEDIALCQWQIGELDKAYSSFKAVMEISMEFIKTYFPALSEAEKTKYWEQLKPRFFRFYNFATSNHQQKPELLEDLIRYRLATKGILLTASTALQNEIYNSDDAELKSLYNEWLDLKQQLANVYALSEDDIKEQQINVDSLEQAANSKERALASQSKAFTKAFESRNLDLNKVQAKLKVGEVLVEVIQFPIYDKQLSDNSAYVYLVIKSSGSPQLIYNDKGSELEGRYFAYYNNVIKQKFKDDYSYNKFFGPIESAVAANKKLYISPDGIYNQLNLNTLKAANGQYLIQQYDIRYIGHPNDLLTQKSNQLTKTSTAFLLGNPSYGNSAIQQLPGTKKELDVISQYLKAQLKVQNYTEEKASEYNLKQTVSPYVLHLASHGFFLEDDNLQNNLMGIQIQYIQQNPLLRSGLLLSGAATSEATGSSQSFNQADNGVFTAYEAIHLNLANTEMVVLSACETGRGDVKAGEGVYGLQRAFIIAGAQSIIMSLWKVDDAATQQLMSNFYKNRASSGNVAEAFRKAQLSTMEQYKDPYYWGAFIMFSR</sequence>
<dbReference type="SMART" id="SM00028">
    <property type="entry name" value="TPR"/>
    <property type="match status" value="6"/>
</dbReference>
<dbReference type="Gene3D" id="1.25.40.10">
    <property type="entry name" value="Tetratricopeptide repeat domain"/>
    <property type="match status" value="2"/>
</dbReference>
<dbReference type="InterPro" id="IPR011990">
    <property type="entry name" value="TPR-like_helical_dom_sf"/>
</dbReference>
<dbReference type="PANTHER" id="PTHR10098:SF108">
    <property type="entry name" value="TETRATRICOPEPTIDE REPEAT PROTEIN 28"/>
    <property type="match status" value="1"/>
</dbReference>
<dbReference type="AlphaFoldDB" id="A0A937AA36"/>
<feature type="repeat" description="TPR" evidence="1">
    <location>
        <begin position="366"/>
        <end position="399"/>
    </location>
</feature>
<evidence type="ECO:0000313" key="4">
    <source>
        <dbReference type="EMBL" id="MBL0766627.1"/>
    </source>
</evidence>
<dbReference type="PROSITE" id="PS50005">
    <property type="entry name" value="TPR"/>
    <property type="match status" value="1"/>
</dbReference>
<evidence type="ECO:0000256" key="1">
    <source>
        <dbReference type="PROSITE-ProRule" id="PRU00339"/>
    </source>
</evidence>
<keyword evidence="5" id="KW-1185">Reference proteome</keyword>